<organism evidence="1">
    <name type="scientific">marine sediment metagenome</name>
    <dbReference type="NCBI Taxonomy" id="412755"/>
    <lineage>
        <taxon>unclassified sequences</taxon>
        <taxon>metagenomes</taxon>
        <taxon>ecological metagenomes</taxon>
    </lineage>
</organism>
<accession>A0A0F9GFX0</accession>
<gene>
    <name evidence="1" type="ORF">LCGC14_1831410</name>
</gene>
<protein>
    <submittedName>
        <fullName evidence="1">Uncharacterized protein</fullName>
    </submittedName>
</protein>
<proteinExistence type="predicted"/>
<dbReference type="EMBL" id="LAZR01018094">
    <property type="protein sequence ID" value="KKL97739.1"/>
    <property type="molecule type" value="Genomic_DNA"/>
</dbReference>
<name>A0A0F9GFX0_9ZZZZ</name>
<comment type="caution">
    <text evidence="1">The sequence shown here is derived from an EMBL/GenBank/DDBJ whole genome shotgun (WGS) entry which is preliminary data.</text>
</comment>
<reference evidence="1" key="1">
    <citation type="journal article" date="2015" name="Nature">
        <title>Complex archaea that bridge the gap between prokaryotes and eukaryotes.</title>
        <authorList>
            <person name="Spang A."/>
            <person name="Saw J.H."/>
            <person name="Jorgensen S.L."/>
            <person name="Zaremba-Niedzwiedzka K."/>
            <person name="Martijn J."/>
            <person name="Lind A.E."/>
            <person name="van Eijk R."/>
            <person name="Schleper C."/>
            <person name="Guy L."/>
            <person name="Ettema T.J."/>
        </authorList>
    </citation>
    <scope>NUCLEOTIDE SEQUENCE</scope>
</reference>
<evidence type="ECO:0000313" key="1">
    <source>
        <dbReference type="EMBL" id="KKL97739.1"/>
    </source>
</evidence>
<dbReference type="AlphaFoldDB" id="A0A0F9GFX0"/>
<sequence length="176" mass="19382">MSDITVLQLQQIANRIGISTCFVKMLVGVSRPARMALKMQLNRTKRALKAELSTYAFKAKIATRKQTEINKIFSSAGAILSQQKRVLSLLNIGPEFNSCIEVQKLINSLLSLANVKGISLGGYRDAENILNGLNFEAQQIAKSIDFAESTVEIVNTQIDSVDKYIKVLDAIDAFSN</sequence>